<evidence type="ECO:0000313" key="1">
    <source>
        <dbReference type="EMBL" id="UVC49680.1"/>
    </source>
</evidence>
<gene>
    <name evidence="1" type="ORF">MACK_003790</name>
</gene>
<dbReference type="AlphaFoldDB" id="A0A976XJS1"/>
<accession>A0A976XJS1</accession>
<sequence length="244" mass="28566">MYIIYNNITDEFKNYRNIQKSQIHPRRKRISEAIRTNNFEDIRSLLNIHFIDDSTIKCDICGHLLNSGQLCNETFCRDCKYEISLFKGSKVYKPIVVSSCRDCYVYYRRLLFSVEDKNPEDTNLMNVFNHYKAVLEIYKDLNTKLLQLKGYLKLLTIHNMLKEPLPEGTKISIIKLLTETTNSKKQLSNIKAELKSQSCSERSIVTSHVIKSLNTLLTSMLYKIVPEFNSLKNKLESFEDSKQR</sequence>
<organism evidence="1 2">
    <name type="scientific">Theileria orientalis</name>
    <dbReference type="NCBI Taxonomy" id="68886"/>
    <lineage>
        <taxon>Eukaryota</taxon>
        <taxon>Sar</taxon>
        <taxon>Alveolata</taxon>
        <taxon>Apicomplexa</taxon>
        <taxon>Aconoidasida</taxon>
        <taxon>Piroplasmida</taxon>
        <taxon>Theileriidae</taxon>
        <taxon>Theileria</taxon>
    </lineage>
</organism>
<evidence type="ECO:0000313" key="2">
    <source>
        <dbReference type="Proteomes" id="UP000244811"/>
    </source>
</evidence>
<dbReference type="EMBL" id="CP056070">
    <property type="protein sequence ID" value="UVC49680.1"/>
    <property type="molecule type" value="Genomic_DNA"/>
</dbReference>
<dbReference type="Proteomes" id="UP000244811">
    <property type="component" value="Chromosome 3"/>
</dbReference>
<reference evidence="1" key="1">
    <citation type="submission" date="2022-07" db="EMBL/GenBank/DDBJ databases">
        <title>Evaluation of T. orientalis genome assembly methods using nanopore sequencing and analysis of variation between genomes.</title>
        <authorList>
            <person name="Yam J."/>
            <person name="Micallef M.L."/>
            <person name="Liu M."/>
            <person name="Djordjevic S.P."/>
            <person name="Bogema D.R."/>
            <person name="Jenkins C."/>
        </authorList>
    </citation>
    <scope>NUCLEOTIDE SEQUENCE</scope>
    <source>
        <strain evidence="1">Goon Nure</strain>
    </source>
</reference>
<protein>
    <submittedName>
        <fullName evidence="1">Uncharacterized protein</fullName>
    </submittedName>
</protein>
<proteinExistence type="predicted"/>
<name>A0A976XJS1_THEOR</name>